<dbReference type="InterPro" id="IPR011990">
    <property type="entry name" value="TPR-like_helical_dom_sf"/>
</dbReference>
<dbReference type="AlphaFoldDB" id="A0A1L7WWR9"/>
<dbReference type="Pfam" id="PF01753">
    <property type="entry name" value="zf-MYND"/>
    <property type="match status" value="1"/>
</dbReference>
<evidence type="ECO:0000256" key="1">
    <source>
        <dbReference type="ARBA" id="ARBA00022723"/>
    </source>
</evidence>
<dbReference type="EMBL" id="FJOG01000009">
    <property type="protein sequence ID" value="CZR57212.1"/>
    <property type="molecule type" value="Genomic_DNA"/>
</dbReference>
<dbReference type="GO" id="GO:0008270">
    <property type="term" value="F:zinc ion binding"/>
    <property type="evidence" value="ECO:0007669"/>
    <property type="project" value="UniProtKB-KW"/>
</dbReference>
<proteinExistence type="predicted"/>
<evidence type="ECO:0000313" key="5">
    <source>
        <dbReference type="EMBL" id="CZR57212.1"/>
    </source>
</evidence>
<keyword evidence="1" id="KW-0479">Metal-binding</keyword>
<feature type="domain" description="MYND-type" evidence="4">
    <location>
        <begin position="144"/>
        <end position="176"/>
    </location>
</feature>
<evidence type="ECO:0000256" key="2">
    <source>
        <dbReference type="ARBA" id="ARBA00022771"/>
    </source>
</evidence>
<dbReference type="SUPFAM" id="SSF144232">
    <property type="entry name" value="HIT/MYND zinc finger-like"/>
    <property type="match status" value="1"/>
</dbReference>
<keyword evidence="2" id="KW-0863">Zinc-finger</keyword>
<dbReference type="Gene3D" id="6.10.140.2220">
    <property type="match status" value="1"/>
</dbReference>
<dbReference type="Proteomes" id="UP000184330">
    <property type="component" value="Unassembled WGS sequence"/>
</dbReference>
<protein>
    <recommendedName>
        <fullName evidence="4">MYND-type domain-containing protein</fullName>
    </recommendedName>
</protein>
<dbReference type="InterPro" id="IPR002893">
    <property type="entry name" value="Znf_MYND"/>
</dbReference>
<evidence type="ECO:0000313" key="6">
    <source>
        <dbReference type="Proteomes" id="UP000184330"/>
    </source>
</evidence>
<keyword evidence="6" id="KW-1185">Reference proteome</keyword>
<sequence length="191" mass="21749">MAATQPTTPRVRFNTLLMDAKVMEAGGNLSTAVQKLLAAHRTAQEDPQLLAEVGAQTMNDVGRVYLMLGRLDSAQHILENIDFFNTADTALNRKFNMAHHRENLGKLWEMKGDLGKAKEFRERKVTDIICSNYHCPMLRIEHFRATPMIICRTCQSIYYCGRVCQAEDYPRHILYCRNTLAQLESPPVAYS</sequence>
<dbReference type="OrthoDB" id="432970at2759"/>
<dbReference type="STRING" id="576137.A0A1L7WWR9"/>
<dbReference type="Gene3D" id="1.25.40.10">
    <property type="entry name" value="Tetratricopeptide repeat domain"/>
    <property type="match status" value="1"/>
</dbReference>
<reference evidence="5 6" key="1">
    <citation type="submission" date="2016-03" db="EMBL/GenBank/DDBJ databases">
        <authorList>
            <person name="Ploux O."/>
        </authorList>
    </citation>
    <scope>NUCLEOTIDE SEQUENCE [LARGE SCALE GENOMIC DNA]</scope>
    <source>
        <strain evidence="5 6">UAMH 11012</strain>
    </source>
</reference>
<organism evidence="5 6">
    <name type="scientific">Phialocephala subalpina</name>
    <dbReference type="NCBI Taxonomy" id="576137"/>
    <lineage>
        <taxon>Eukaryota</taxon>
        <taxon>Fungi</taxon>
        <taxon>Dikarya</taxon>
        <taxon>Ascomycota</taxon>
        <taxon>Pezizomycotina</taxon>
        <taxon>Leotiomycetes</taxon>
        <taxon>Helotiales</taxon>
        <taxon>Mollisiaceae</taxon>
        <taxon>Phialocephala</taxon>
        <taxon>Phialocephala fortinii species complex</taxon>
    </lineage>
</organism>
<gene>
    <name evidence="5" type="ORF">PAC_07101</name>
</gene>
<name>A0A1L7WWR9_9HELO</name>
<evidence type="ECO:0000259" key="4">
    <source>
        <dbReference type="Pfam" id="PF01753"/>
    </source>
</evidence>
<evidence type="ECO:0000256" key="3">
    <source>
        <dbReference type="ARBA" id="ARBA00022833"/>
    </source>
</evidence>
<keyword evidence="3" id="KW-0862">Zinc</keyword>
<accession>A0A1L7WWR9</accession>